<dbReference type="PANTHER" id="PTHR30566">
    <property type="entry name" value="YNAI-RELATED MECHANOSENSITIVE ION CHANNEL"/>
    <property type="match status" value="1"/>
</dbReference>
<dbReference type="Gene3D" id="1.10.287.1260">
    <property type="match status" value="1"/>
</dbReference>
<evidence type="ECO:0000313" key="11">
    <source>
        <dbReference type="Proteomes" id="UP001138768"/>
    </source>
</evidence>
<evidence type="ECO:0000256" key="4">
    <source>
        <dbReference type="ARBA" id="ARBA00022692"/>
    </source>
</evidence>
<evidence type="ECO:0000259" key="8">
    <source>
        <dbReference type="Pfam" id="PF00924"/>
    </source>
</evidence>
<keyword evidence="4 7" id="KW-0812">Transmembrane</keyword>
<dbReference type="InterPro" id="IPR010920">
    <property type="entry name" value="LSM_dom_sf"/>
</dbReference>
<dbReference type="Proteomes" id="UP001138768">
    <property type="component" value="Unassembled WGS sequence"/>
</dbReference>
<sequence>MRVAVPLINLRNNHSPSSNRVRVQRGEKVPIRRMRAAAWLLLITSLLTLLIMLQSTATAGAEDGLKRKLGDALSTGNHAPSPLFVKDSRSPRQLLQTFDELATEIRDVFNHGSRQGDIDGAQEQQLIELYTQMGQLISASILPESERFARANAALSQLAEVIARVPLPPTQAIPDQAEVAKQGLDYWRLPGTTIAFQRIQEGPRTGDWTFFDGTVKDAEILYQAALAKSPPDNNETTLIEHYLAYSGPLISTQITDAMPAILRQPLFGQPLWKYLTTTVILLISLISALVVYRISRLLTNRWNDPSEIRFSLARLVLPLLLLAFIPIWIQIIALDVRLRLLPLEVIDDVLWVWFYAAVTWALLVGANLVAAIIIRSPSISPAGLDASMVRLACRLVAYALAIWVWVEGLQALGVSLIPLLAGVGVSGLAFALAAKPTLGNLLGGVILFADKPFRVGDRVVIGQHQGIIEEIGLRSTRLRTLDGHLVSLPNDEVCTSSIENVAARPNIKRLLNITLTYDTPPEKIQRAIEITRQLLSLEEDGDRSEEELGRPTNQRIHVDDENLPPRVYFSDLNADSLNVLVIYWFSPPDYWAYLEHATWVNLQLIERFNAEGIEFAFPTQTIDFKPRGPAALEVAT</sequence>
<evidence type="ECO:0000313" key="10">
    <source>
        <dbReference type="EMBL" id="MBK1619054.1"/>
    </source>
</evidence>
<dbReference type="Gene3D" id="3.30.70.100">
    <property type="match status" value="1"/>
</dbReference>
<keyword evidence="6 7" id="KW-0472">Membrane</keyword>
<dbReference type="InterPro" id="IPR023408">
    <property type="entry name" value="MscS_beta-dom_sf"/>
</dbReference>
<dbReference type="Pfam" id="PF00924">
    <property type="entry name" value="MS_channel_2nd"/>
    <property type="match status" value="1"/>
</dbReference>
<evidence type="ECO:0000256" key="2">
    <source>
        <dbReference type="ARBA" id="ARBA00008017"/>
    </source>
</evidence>
<dbReference type="GO" id="GO:0008381">
    <property type="term" value="F:mechanosensitive monoatomic ion channel activity"/>
    <property type="evidence" value="ECO:0007669"/>
    <property type="project" value="UniProtKB-ARBA"/>
</dbReference>
<evidence type="ECO:0000256" key="6">
    <source>
        <dbReference type="ARBA" id="ARBA00023136"/>
    </source>
</evidence>
<dbReference type="GO" id="GO:0005886">
    <property type="term" value="C:plasma membrane"/>
    <property type="evidence" value="ECO:0007669"/>
    <property type="project" value="UniProtKB-SubCell"/>
</dbReference>
<dbReference type="Gene3D" id="2.30.30.60">
    <property type="match status" value="1"/>
</dbReference>
<feature type="transmembrane region" description="Helical" evidence="7">
    <location>
        <begin position="386"/>
        <end position="406"/>
    </location>
</feature>
<comment type="similarity">
    <text evidence="2">Belongs to the MscS (TC 1.A.23) family.</text>
</comment>
<keyword evidence="3" id="KW-1003">Cell membrane</keyword>
<dbReference type="InterPro" id="IPR006685">
    <property type="entry name" value="MscS_channel_2nd"/>
</dbReference>
<keyword evidence="5 7" id="KW-1133">Transmembrane helix</keyword>
<evidence type="ECO:0008006" key="12">
    <source>
        <dbReference type="Google" id="ProtNLM"/>
    </source>
</evidence>
<dbReference type="SUPFAM" id="SSF82689">
    <property type="entry name" value="Mechanosensitive channel protein MscS (YggB), C-terminal domain"/>
    <property type="match status" value="1"/>
</dbReference>
<evidence type="ECO:0000256" key="7">
    <source>
        <dbReference type="SAM" id="Phobius"/>
    </source>
</evidence>
<dbReference type="Pfam" id="PF21082">
    <property type="entry name" value="MS_channel_3rd"/>
    <property type="match status" value="1"/>
</dbReference>
<dbReference type="EMBL" id="NRRY01000017">
    <property type="protein sequence ID" value="MBK1619054.1"/>
    <property type="molecule type" value="Genomic_DNA"/>
</dbReference>
<dbReference type="SUPFAM" id="SSF50182">
    <property type="entry name" value="Sm-like ribonucleoproteins"/>
    <property type="match status" value="1"/>
</dbReference>
<name>A0A9X0W920_9GAMM</name>
<dbReference type="PANTHER" id="PTHR30566:SF5">
    <property type="entry name" value="MECHANOSENSITIVE ION CHANNEL PROTEIN 1, MITOCHONDRIAL-RELATED"/>
    <property type="match status" value="1"/>
</dbReference>
<gene>
    <name evidence="10" type="ORF">CKO42_11550</name>
</gene>
<comment type="subcellular location">
    <subcellularLocation>
        <location evidence="1">Cell membrane</location>
        <topology evidence="1">Multi-pass membrane protein</topology>
    </subcellularLocation>
</comment>
<evidence type="ECO:0000256" key="3">
    <source>
        <dbReference type="ARBA" id="ARBA00022475"/>
    </source>
</evidence>
<feature type="domain" description="Mechanosensitive ion channel MscS C-terminal" evidence="9">
    <location>
        <begin position="511"/>
        <end position="615"/>
    </location>
</feature>
<organism evidence="10 11">
    <name type="scientific">Lamprobacter modestohalophilus</name>
    <dbReference type="NCBI Taxonomy" id="1064514"/>
    <lineage>
        <taxon>Bacteria</taxon>
        <taxon>Pseudomonadati</taxon>
        <taxon>Pseudomonadota</taxon>
        <taxon>Gammaproteobacteria</taxon>
        <taxon>Chromatiales</taxon>
        <taxon>Chromatiaceae</taxon>
        <taxon>Lamprobacter</taxon>
    </lineage>
</organism>
<dbReference type="InterPro" id="IPR011014">
    <property type="entry name" value="MscS_channel_TM-2"/>
</dbReference>
<proteinExistence type="inferred from homology"/>
<dbReference type="AlphaFoldDB" id="A0A9X0W920"/>
<protein>
    <recommendedName>
        <fullName evidence="12">Mechanosensitive ion channel family protein</fullName>
    </recommendedName>
</protein>
<evidence type="ECO:0000256" key="5">
    <source>
        <dbReference type="ARBA" id="ARBA00022989"/>
    </source>
</evidence>
<keyword evidence="11" id="KW-1185">Reference proteome</keyword>
<feature type="transmembrane region" description="Helical" evidence="7">
    <location>
        <begin position="353"/>
        <end position="374"/>
    </location>
</feature>
<feature type="transmembrane region" description="Helical" evidence="7">
    <location>
        <begin position="271"/>
        <end position="292"/>
    </location>
</feature>
<feature type="domain" description="Mechanosensitive ion channel MscS" evidence="8">
    <location>
        <begin position="438"/>
        <end position="501"/>
    </location>
</feature>
<evidence type="ECO:0000259" key="9">
    <source>
        <dbReference type="Pfam" id="PF21082"/>
    </source>
</evidence>
<dbReference type="InterPro" id="IPR049278">
    <property type="entry name" value="MS_channel_C"/>
</dbReference>
<evidence type="ECO:0000256" key="1">
    <source>
        <dbReference type="ARBA" id="ARBA00004651"/>
    </source>
</evidence>
<dbReference type="SUPFAM" id="SSF82861">
    <property type="entry name" value="Mechanosensitive channel protein MscS (YggB), transmembrane region"/>
    <property type="match status" value="1"/>
</dbReference>
<accession>A0A9X0W920</accession>
<reference evidence="10 11" key="1">
    <citation type="journal article" date="2020" name="Microorganisms">
        <title>Osmotic Adaptation and Compatible Solute Biosynthesis of Phototrophic Bacteria as Revealed from Genome Analyses.</title>
        <authorList>
            <person name="Imhoff J.F."/>
            <person name="Rahn T."/>
            <person name="Kunzel S."/>
            <person name="Keller A."/>
            <person name="Neulinger S.C."/>
        </authorList>
    </citation>
    <scope>NUCLEOTIDE SEQUENCE [LARGE SCALE GENOMIC DNA]</scope>
    <source>
        <strain evidence="10 11">DSM 25653</strain>
    </source>
</reference>
<dbReference type="InterPro" id="IPR011066">
    <property type="entry name" value="MscS_channel_C_sf"/>
</dbReference>
<feature type="transmembrane region" description="Helical" evidence="7">
    <location>
        <begin position="312"/>
        <end position="333"/>
    </location>
</feature>
<comment type="caution">
    <text evidence="10">The sequence shown here is derived from an EMBL/GenBank/DDBJ whole genome shotgun (WGS) entry which is preliminary data.</text>
</comment>